<dbReference type="PROSITE" id="PS51257">
    <property type="entry name" value="PROKAR_LIPOPROTEIN"/>
    <property type="match status" value="1"/>
</dbReference>
<organism evidence="3 4">
    <name type="scientific">Vibrio ostreicida</name>
    <dbReference type="NCBI Taxonomy" id="526588"/>
    <lineage>
        <taxon>Bacteria</taxon>
        <taxon>Pseudomonadati</taxon>
        <taxon>Pseudomonadota</taxon>
        <taxon>Gammaproteobacteria</taxon>
        <taxon>Vibrionales</taxon>
        <taxon>Vibrionaceae</taxon>
        <taxon>Vibrio</taxon>
    </lineage>
</organism>
<dbReference type="RefSeq" id="WP_076589398.1">
    <property type="nucleotide sequence ID" value="NZ_JABEYA020000001.1"/>
</dbReference>
<comment type="caution">
    <text evidence="3">The sequence shown here is derived from an EMBL/GenBank/DDBJ whole genome shotgun (WGS) entry which is preliminary data.</text>
</comment>
<feature type="coiled-coil region" evidence="1">
    <location>
        <begin position="148"/>
        <end position="175"/>
    </location>
</feature>
<gene>
    <name evidence="3" type="ORF">QWZ16_11005</name>
</gene>
<protein>
    <submittedName>
        <fullName evidence="3">DUF2799 domain-containing protein</fullName>
    </submittedName>
</protein>
<dbReference type="Pfam" id="PF10973">
    <property type="entry name" value="DUF2799"/>
    <property type="match status" value="1"/>
</dbReference>
<keyword evidence="1" id="KW-0175">Coiled coil</keyword>
<feature type="chain" id="PRO_5046863482" evidence="2">
    <location>
        <begin position="24"/>
        <end position="239"/>
    </location>
</feature>
<accession>A0ABT8BSY2</accession>
<sequence>MTKLFLMPASLLVLLSLSGCSSISEEECVLGDWYQIGLSDGQQGKRNSLALYSKDCAKYNVGVDSSSYSQGRLQGLTSYCTYENGILVGKARVAYHKVCPADLSKDFLAGYTPNFNLEQAKYRVVALKNNRHNYTTRLAEKNISVSERQQLELDLASSKSALESAESELARYQVEWALAKLQREMGQINTELAQPGASGLHKAQLNRRLATLNSQRTYYETLLQTGNTIKSINNIFDMF</sequence>
<evidence type="ECO:0000256" key="2">
    <source>
        <dbReference type="SAM" id="SignalP"/>
    </source>
</evidence>
<name>A0ABT8BSY2_9VIBR</name>
<dbReference type="Proteomes" id="UP001238540">
    <property type="component" value="Unassembled WGS sequence"/>
</dbReference>
<evidence type="ECO:0000256" key="1">
    <source>
        <dbReference type="SAM" id="Coils"/>
    </source>
</evidence>
<evidence type="ECO:0000313" key="3">
    <source>
        <dbReference type="EMBL" id="MDN3610230.1"/>
    </source>
</evidence>
<keyword evidence="2" id="KW-0732">Signal</keyword>
<proteinExistence type="predicted"/>
<dbReference type="EMBL" id="JAUFQC010000001">
    <property type="protein sequence ID" value="MDN3610230.1"/>
    <property type="molecule type" value="Genomic_DNA"/>
</dbReference>
<keyword evidence="4" id="KW-1185">Reference proteome</keyword>
<evidence type="ECO:0000313" key="4">
    <source>
        <dbReference type="Proteomes" id="UP001238540"/>
    </source>
</evidence>
<reference evidence="4" key="1">
    <citation type="journal article" date="2019" name="Int. J. Syst. Evol. Microbiol.">
        <title>The Global Catalogue of Microorganisms (GCM) 10K type strain sequencing project: providing services to taxonomists for standard genome sequencing and annotation.</title>
        <authorList>
            <consortium name="The Broad Institute Genomics Platform"/>
            <consortium name="The Broad Institute Genome Sequencing Center for Infectious Disease"/>
            <person name="Wu L."/>
            <person name="Ma J."/>
        </authorList>
    </citation>
    <scope>NUCLEOTIDE SEQUENCE [LARGE SCALE GENOMIC DNA]</scope>
    <source>
        <strain evidence="4">CECT 7398</strain>
    </source>
</reference>
<dbReference type="InterPro" id="IPR021242">
    <property type="entry name" value="DUF2799"/>
</dbReference>
<feature type="signal peptide" evidence="2">
    <location>
        <begin position="1"/>
        <end position="23"/>
    </location>
</feature>